<gene>
    <name evidence="2" type="ORF">OLC1_LOCUS11840</name>
</gene>
<dbReference type="PANTHER" id="PTHR37610:SF40">
    <property type="entry name" value="OS01G0909600 PROTEIN"/>
    <property type="match status" value="1"/>
</dbReference>
<dbReference type="Proteomes" id="UP001161247">
    <property type="component" value="Chromosome 4"/>
</dbReference>
<feature type="region of interest" description="Disordered" evidence="1">
    <location>
        <begin position="21"/>
        <end position="40"/>
    </location>
</feature>
<name>A0AAV1D3S5_OLDCO</name>
<keyword evidence="3" id="KW-1185">Reference proteome</keyword>
<evidence type="ECO:0000256" key="1">
    <source>
        <dbReference type="SAM" id="MobiDB-lite"/>
    </source>
</evidence>
<protein>
    <submittedName>
        <fullName evidence="2">OLC1v1000780C1</fullName>
    </submittedName>
</protein>
<dbReference type="PANTHER" id="PTHR37610">
    <property type="entry name" value="CCHC-TYPE DOMAIN-CONTAINING PROTEIN"/>
    <property type="match status" value="1"/>
</dbReference>
<reference evidence="2" key="1">
    <citation type="submission" date="2023-03" db="EMBL/GenBank/DDBJ databases">
        <authorList>
            <person name="Julca I."/>
        </authorList>
    </citation>
    <scope>NUCLEOTIDE SEQUENCE</scope>
</reference>
<feature type="compositionally biased region" description="Low complexity" evidence="1">
    <location>
        <begin position="23"/>
        <end position="37"/>
    </location>
</feature>
<accession>A0AAV1D3S5</accession>
<dbReference type="AlphaFoldDB" id="A0AAV1D3S5"/>
<organism evidence="2 3">
    <name type="scientific">Oldenlandia corymbosa var. corymbosa</name>
    <dbReference type="NCBI Taxonomy" id="529605"/>
    <lineage>
        <taxon>Eukaryota</taxon>
        <taxon>Viridiplantae</taxon>
        <taxon>Streptophyta</taxon>
        <taxon>Embryophyta</taxon>
        <taxon>Tracheophyta</taxon>
        <taxon>Spermatophyta</taxon>
        <taxon>Magnoliopsida</taxon>
        <taxon>eudicotyledons</taxon>
        <taxon>Gunneridae</taxon>
        <taxon>Pentapetalae</taxon>
        <taxon>asterids</taxon>
        <taxon>lamiids</taxon>
        <taxon>Gentianales</taxon>
        <taxon>Rubiaceae</taxon>
        <taxon>Rubioideae</taxon>
        <taxon>Spermacoceae</taxon>
        <taxon>Hedyotis-Oldenlandia complex</taxon>
        <taxon>Oldenlandia</taxon>
    </lineage>
</organism>
<proteinExistence type="predicted"/>
<sequence>MATALAQSTNLVSLAPTLISSQSKRTNGSSRNRSSTTICVSQQADTPPRFNLNFSSRQRSGKALVSDIKLHFQQVQHEEQQHCDSVVEDEDVDDLIMTQILGFIDGRCPEPAPNSLLHFRWKQVDSTVKSWILAAMSSDLVAGYMYNLSSKQLWDDLAEKYGGMSTTYSSSSKTIGGDTSGNNTALAVKPLSKPGGTFHNGQVNKLIGNNNWKRRSDGVIDTRWCTFCQRPGHEKENCFKITGYPEWFKPKTGQGFGNNGAFNNSSGGNANTRAFANAAEVESPLDAGRNTVGDVQLMAKQISNLQQEFNRLLKGKDPLGDQTQHFANFAYMQDFADIKLHFQQVQHEEQQHCDSVVEDEDVDDLIMTRILENELIREGECVGALVAKILREILKGDDLGEIQTWMKEMVFSAVELGLSTYAEMDDGGNIFEKYCTNMTQLAKQGRLDPVIGRQEQIEGA</sequence>
<evidence type="ECO:0000313" key="3">
    <source>
        <dbReference type="Proteomes" id="UP001161247"/>
    </source>
</evidence>
<evidence type="ECO:0000313" key="2">
    <source>
        <dbReference type="EMBL" id="CAI9102499.1"/>
    </source>
</evidence>
<dbReference type="EMBL" id="OX459121">
    <property type="protein sequence ID" value="CAI9102499.1"/>
    <property type="molecule type" value="Genomic_DNA"/>
</dbReference>